<reference evidence="2 3" key="1">
    <citation type="submission" date="2016-04" db="EMBL/GenBank/DDBJ databases">
        <title>A degradative enzymes factory behind the ericoid mycorrhizal symbiosis.</title>
        <authorList>
            <consortium name="DOE Joint Genome Institute"/>
            <person name="Martino E."/>
            <person name="Morin E."/>
            <person name="Grelet G."/>
            <person name="Kuo A."/>
            <person name="Kohler A."/>
            <person name="Daghino S."/>
            <person name="Barry K."/>
            <person name="Choi C."/>
            <person name="Cichocki N."/>
            <person name="Clum A."/>
            <person name="Copeland A."/>
            <person name="Hainaut M."/>
            <person name="Haridas S."/>
            <person name="Labutti K."/>
            <person name="Lindquist E."/>
            <person name="Lipzen A."/>
            <person name="Khouja H.-R."/>
            <person name="Murat C."/>
            <person name="Ohm R."/>
            <person name="Olson A."/>
            <person name="Spatafora J."/>
            <person name="Veneault-Fourrey C."/>
            <person name="Henrissat B."/>
            <person name="Grigoriev I."/>
            <person name="Martin F."/>
            <person name="Perotto S."/>
        </authorList>
    </citation>
    <scope>NUCLEOTIDE SEQUENCE [LARGE SCALE GENOMIC DNA]</scope>
    <source>
        <strain evidence="2 3">E</strain>
    </source>
</reference>
<sequence length="293" mass="30922">MAENSNLVDDATAIEIELGSGDEGDEASTYRTQNDPSQPYQRSNVIERKGSVSIHCVAVDVVHGTLEPEGELATLLVFDFQFDPNKRARRIVEAKMSFVFASTGGDPAPAVLKIAPRGRMTVVPTPQTESTTRGAKAEAGGGALGISLGAGLTWEKSVSRETSDATTVVGSIDLVGRNYGASNGVSWALIENRSVETGVPAHVRTAVLLQRAAPASSSSSSSAFQAIVTIRAQADLRSSVSWLFGKTPKDDPILYDPSLPPTHKLQHYEVDQLGKVDLQALSAIAFTNDGASG</sequence>
<evidence type="ECO:0000256" key="1">
    <source>
        <dbReference type="SAM" id="MobiDB-lite"/>
    </source>
</evidence>
<keyword evidence="3" id="KW-1185">Reference proteome</keyword>
<organism evidence="2 3">
    <name type="scientific">Hyaloscypha bicolor E</name>
    <dbReference type="NCBI Taxonomy" id="1095630"/>
    <lineage>
        <taxon>Eukaryota</taxon>
        <taxon>Fungi</taxon>
        <taxon>Dikarya</taxon>
        <taxon>Ascomycota</taxon>
        <taxon>Pezizomycotina</taxon>
        <taxon>Leotiomycetes</taxon>
        <taxon>Helotiales</taxon>
        <taxon>Hyaloscyphaceae</taxon>
        <taxon>Hyaloscypha</taxon>
        <taxon>Hyaloscypha bicolor</taxon>
    </lineage>
</organism>
<dbReference type="EMBL" id="KZ613936">
    <property type="protein sequence ID" value="PMD49160.1"/>
    <property type="molecule type" value="Genomic_DNA"/>
</dbReference>
<protein>
    <submittedName>
        <fullName evidence="2">Uncharacterized protein</fullName>
    </submittedName>
</protein>
<dbReference type="InParanoid" id="A0A2J6SEI0"/>
<dbReference type="STRING" id="1095630.A0A2J6SEI0"/>
<gene>
    <name evidence="2" type="ORF">K444DRAFT_623094</name>
</gene>
<feature type="region of interest" description="Disordered" evidence="1">
    <location>
        <begin position="1"/>
        <end position="41"/>
    </location>
</feature>
<dbReference type="AlphaFoldDB" id="A0A2J6SEI0"/>
<accession>A0A2J6SEI0</accession>
<dbReference type="RefSeq" id="XP_024726064.1">
    <property type="nucleotide sequence ID" value="XM_024882236.1"/>
</dbReference>
<dbReference type="OrthoDB" id="5030973at2759"/>
<dbReference type="GeneID" id="36590313"/>
<proteinExistence type="predicted"/>
<evidence type="ECO:0000313" key="3">
    <source>
        <dbReference type="Proteomes" id="UP000235371"/>
    </source>
</evidence>
<evidence type="ECO:0000313" key="2">
    <source>
        <dbReference type="EMBL" id="PMD49160.1"/>
    </source>
</evidence>
<dbReference type="Proteomes" id="UP000235371">
    <property type="component" value="Unassembled WGS sequence"/>
</dbReference>
<feature type="compositionally biased region" description="Polar residues" evidence="1">
    <location>
        <begin position="29"/>
        <end position="41"/>
    </location>
</feature>
<name>A0A2J6SEI0_9HELO</name>